<dbReference type="SUPFAM" id="SSF52540">
    <property type="entry name" value="P-loop containing nucleoside triphosphate hydrolases"/>
    <property type="match status" value="1"/>
</dbReference>
<dbReference type="GO" id="GO:0042626">
    <property type="term" value="F:ATPase-coupled transmembrane transporter activity"/>
    <property type="evidence" value="ECO:0007669"/>
    <property type="project" value="TreeGrafter"/>
</dbReference>
<organism evidence="1 3">
    <name type="scientific">Heracleum sosnowskyi</name>
    <dbReference type="NCBI Taxonomy" id="360622"/>
    <lineage>
        <taxon>Eukaryota</taxon>
        <taxon>Viridiplantae</taxon>
        <taxon>Streptophyta</taxon>
        <taxon>Embryophyta</taxon>
        <taxon>Tracheophyta</taxon>
        <taxon>Spermatophyta</taxon>
        <taxon>Magnoliopsida</taxon>
        <taxon>eudicotyledons</taxon>
        <taxon>Gunneridae</taxon>
        <taxon>Pentapetalae</taxon>
        <taxon>asterids</taxon>
        <taxon>campanulids</taxon>
        <taxon>Apiales</taxon>
        <taxon>Apiaceae</taxon>
        <taxon>Apioideae</taxon>
        <taxon>apioid superclade</taxon>
        <taxon>Tordylieae</taxon>
        <taxon>Tordyliinae</taxon>
        <taxon>Heracleum</taxon>
    </lineage>
</organism>
<reference evidence="1" key="1">
    <citation type="submission" date="2023-02" db="EMBL/GenBank/DDBJ databases">
        <title>Genome of toxic invasive species Heracleum sosnowskyi carries increased number of genes despite the absence of recent whole-genome duplications.</title>
        <authorList>
            <person name="Schelkunov M."/>
            <person name="Shtratnikova V."/>
            <person name="Makarenko M."/>
            <person name="Klepikova A."/>
            <person name="Omelchenko D."/>
            <person name="Novikova G."/>
            <person name="Obukhova E."/>
            <person name="Bogdanov V."/>
            <person name="Penin A."/>
            <person name="Logacheva M."/>
        </authorList>
    </citation>
    <scope>NUCLEOTIDE SEQUENCE</scope>
    <source>
        <strain evidence="1">Hsosn_3</strain>
        <tissue evidence="1">Leaf</tissue>
    </source>
</reference>
<evidence type="ECO:0008006" key="4">
    <source>
        <dbReference type="Google" id="ProtNLM"/>
    </source>
</evidence>
<dbReference type="Gene3D" id="3.40.50.300">
    <property type="entry name" value="P-loop containing nucleotide triphosphate hydrolases"/>
    <property type="match status" value="1"/>
</dbReference>
<sequence length="151" mass="16929">MILVIVFGVRRKSLPIKTLKLRWLRQQIGLVSQEPALFATSIKENILLGRPDASLVEIEEAARVWIRSVPIMDSKTPRKGAVIKKEFKAAVDNVHAYIVFKSDESAKASLSHNMAVVGGNHIRVDRACPPRKKLKGDDVPLYDCKRTVFIV</sequence>
<dbReference type="EMBL" id="JAUIZM010000004">
    <property type="protein sequence ID" value="KAK1388359.1"/>
    <property type="molecule type" value="Genomic_DNA"/>
</dbReference>
<dbReference type="InterPro" id="IPR039421">
    <property type="entry name" value="Type_1_exporter"/>
</dbReference>
<dbReference type="GO" id="GO:0005886">
    <property type="term" value="C:plasma membrane"/>
    <property type="evidence" value="ECO:0007669"/>
    <property type="project" value="TreeGrafter"/>
</dbReference>
<dbReference type="GO" id="GO:0003676">
    <property type="term" value="F:nucleic acid binding"/>
    <property type="evidence" value="ECO:0007669"/>
    <property type="project" value="InterPro"/>
</dbReference>
<reference evidence="1" key="2">
    <citation type="submission" date="2023-05" db="EMBL/GenBank/DDBJ databases">
        <authorList>
            <person name="Schelkunov M.I."/>
        </authorList>
    </citation>
    <scope>NUCLEOTIDE SEQUENCE</scope>
    <source>
        <strain evidence="1">Hsosn_3</strain>
        <tissue evidence="1">Leaf</tissue>
    </source>
</reference>
<dbReference type="EMBL" id="JAUIZM010000011">
    <property type="protein sequence ID" value="KAK1355756.1"/>
    <property type="molecule type" value="Genomic_DNA"/>
</dbReference>
<keyword evidence="3" id="KW-1185">Reference proteome</keyword>
<name>A0AAD8M067_9APIA</name>
<protein>
    <recommendedName>
        <fullName evidence="4">ABC transporter domain-containing protein</fullName>
    </recommendedName>
</protein>
<dbReference type="AlphaFoldDB" id="A0AAD8M067"/>
<proteinExistence type="predicted"/>
<dbReference type="SUPFAM" id="SSF54928">
    <property type="entry name" value="RNA-binding domain, RBD"/>
    <property type="match status" value="1"/>
</dbReference>
<dbReference type="PANTHER" id="PTHR24222:SF70">
    <property type="entry name" value="BRACHYTIC2"/>
    <property type="match status" value="1"/>
</dbReference>
<dbReference type="Proteomes" id="UP001237642">
    <property type="component" value="Unassembled WGS sequence"/>
</dbReference>
<dbReference type="InterPro" id="IPR027417">
    <property type="entry name" value="P-loop_NTPase"/>
</dbReference>
<dbReference type="PANTHER" id="PTHR24222">
    <property type="entry name" value="ABC TRANSPORTER B FAMILY"/>
    <property type="match status" value="1"/>
</dbReference>
<evidence type="ECO:0000313" key="2">
    <source>
        <dbReference type="EMBL" id="KAK1388359.1"/>
    </source>
</evidence>
<accession>A0AAD8M067</accession>
<evidence type="ECO:0000313" key="3">
    <source>
        <dbReference type="Proteomes" id="UP001237642"/>
    </source>
</evidence>
<dbReference type="InterPro" id="IPR035979">
    <property type="entry name" value="RBD_domain_sf"/>
</dbReference>
<gene>
    <name evidence="2" type="ORF">POM88_016537</name>
    <name evidence="1" type="ORF">POM88_049012</name>
</gene>
<comment type="caution">
    <text evidence="1">The sequence shown here is derived from an EMBL/GenBank/DDBJ whole genome shotgun (WGS) entry which is preliminary data.</text>
</comment>
<evidence type="ECO:0000313" key="1">
    <source>
        <dbReference type="EMBL" id="KAK1355756.1"/>
    </source>
</evidence>